<evidence type="ECO:0000313" key="5">
    <source>
        <dbReference type="EMBL" id="CUI16082.1"/>
    </source>
</evidence>
<dbReference type="STRING" id="389348.PNK_0452"/>
<keyword evidence="2 5" id="KW-0808">Transferase</keyword>
<sequence length="210" mass="23883">MINPFYWLTALMLRGGFRLLYRFRIYGAEHLPPGSAILSPNHNSLMDPPLMMGVTWPEEVHFLAHINLFKPVFRWFLKGFNAHPTRNMQSFRILQGLMAKGKKIVVFPEGGISRSGEFKPFHTGPARLALRAHCPIIPVYLAGTFDAWPRHNYVPRFGQTITCVFGQPIFVEPYLGLEPQQARDALTEQIRQSVENLKVWLESGAQGSPP</sequence>
<keyword evidence="6" id="KW-1185">Reference proteome</keyword>
<evidence type="ECO:0000256" key="2">
    <source>
        <dbReference type="ARBA" id="ARBA00022679"/>
    </source>
</evidence>
<dbReference type="InterPro" id="IPR002123">
    <property type="entry name" value="Plipid/glycerol_acylTrfase"/>
</dbReference>
<dbReference type="EC" id="2.3.1.51" evidence="5"/>
<dbReference type="PANTHER" id="PTHR10434:SF11">
    <property type="entry name" value="1-ACYL-SN-GLYCEROL-3-PHOSPHATE ACYLTRANSFERASE"/>
    <property type="match status" value="1"/>
</dbReference>
<dbReference type="PANTHER" id="PTHR10434">
    <property type="entry name" value="1-ACYL-SN-GLYCEROL-3-PHOSPHATE ACYLTRANSFERASE"/>
    <property type="match status" value="1"/>
</dbReference>
<dbReference type="AlphaFoldDB" id="A0A0U5JBL6"/>
<dbReference type="SUPFAM" id="SSF69593">
    <property type="entry name" value="Glycerol-3-phosphate (1)-acyltransferase"/>
    <property type="match status" value="1"/>
</dbReference>
<dbReference type="Pfam" id="PF01553">
    <property type="entry name" value="Acyltransferase"/>
    <property type="match status" value="1"/>
</dbReference>
<proteinExistence type="predicted"/>
<evidence type="ECO:0000259" key="4">
    <source>
        <dbReference type="SMART" id="SM00563"/>
    </source>
</evidence>
<comment type="pathway">
    <text evidence="1">Lipid metabolism.</text>
</comment>
<protein>
    <submittedName>
        <fullName evidence="5">Putative 1-acyl-sn-glycerol-3-phosphate acyltransferase</fullName>
        <ecNumber evidence="5">2.3.1.51</ecNumber>
    </submittedName>
</protein>
<organism evidence="5 6">
    <name type="scientific">Candidatus Protochlamydia naegleriophila</name>
    <dbReference type="NCBI Taxonomy" id="389348"/>
    <lineage>
        <taxon>Bacteria</taxon>
        <taxon>Pseudomonadati</taxon>
        <taxon>Chlamydiota</taxon>
        <taxon>Chlamydiia</taxon>
        <taxon>Parachlamydiales</taxon>
        <taxon>Parachlamydiaceae</taxon>
        <taxon>Candidatus Protochlamydia</taxon>
    </lineage>
</organism>
<evidence type="ECO:0000256" key="1">
    <source>
        <dbReference type="ARBA" id="ARBA00005189"/>
    </source>
</evidence>
<dbReference type="EMBL" id="LN879502">
    <property type="protein sequence ID" value="CUI16082.1"/>
    <property type="molecule type" value="Genomic_DNA"/>
</dbReference>
<dbReference type="Proteomes" id="UP000069902">
    <property type="component" value="Chromosome cPNK"/>
</dbReference>
<dbReference type="GO" id="GO:0006654">
    <property type="term" value="P:phosphatidic acid biosynthetic process"/>
    <property type="evidence" value="ECO:0007669"/>
    <property type="project" value="TreeGrafter"/>
</dbReference>
<reference evidence="6" key="1">
    <citation type="submission" date="2015-09" db="EMBL/GenBank/DDBJ databases">
        <authorList>
            <person name="Bertelli C."/>
        </authorList>
    </citation>
    <scope>NUCLEOTIDE SEQUENCE [LARGE SCALE GENOMIC DNA]</scope>
    <source>
        <strain evidence="6">KNic</strain>
    </source>
</reference>
<feature type="domain" description="Phospholipid/glycerol acyltransferase" evidence="4">
    <location>
        <begin position="36"/>
        <end position="144"/>
    </location>
</feature>
<evidence type="ECO:0000256" key="3">
    <source>
        <dbReference type="ARBA" id="ARBA00023315"/>
    </source>
</evidence>
<dbReference type="CDD" id="cd07989">
    <property type="entry name" value="LPLAT_AGPAT-like"/>
    <property type="match status" value="1"/>
</dbReference>
<name>A0A0U5JBL6_9BACT</name>
<dbReference type="KEGG" id="pnl:PNK_0452"/>
<dbReference type="PATRIC" id="fig|389348.3.peg.500"/>
<dbReference type="RefSeq" id="WP_059060033.1">
    <property type="nucleotide sequence ID" value="NZ_LN879502.1"/>
</dbReference>
<dbReference type="InParanoid" id="A0A0U5JBL6"/>
<dbReference type="SMART" id="SM00563">
    <property type="entry name" value="PlsC"/>
    <property type="match status" value="1"/>
</dbReference>
<gene>
    <name evidence="5" type="primary">plsC</name>
    <name evidence="5" type="ORF">PNK_0452</name>
</gene>
<keyword evidence="3 5" id="KW-0012">Acyltransferase</keyword>
<dbReference type="GO" id="GO:0003841">
    <property type="term" value="F:1-acylglycerol-3-phosphate O-acyltransferase activity"/>
    <property type="evidence" value="ECO:0007669"/>
    <property type="project" value="UniProtKB-EC"/>
</dbReference>
<evidence type="ECO:0000313" key="6">
    <source>
        <dbReference type="Proteomes" id="UP000069902"/>
    </source>
</evidence>
<accession>A0A0U5JBL6</accession>